<dbReference type="PANTHER" id="PTHR11895">
    <property type="entry name" value="TRANSAMIDASE"/>
    <property type="match status" value="1"/>
</dbReference>
<dbReference type="RefSeq" id="WP_379576134.1">
    <property type="nucleotide sequence ID" value="NZ_JBHUFV010000047.1"/>
</dbReference>
<keyword evidence="3 8" id="KW-0547">Nucleotide-binding</keyword>
<dbReference type="InterPro" id="IPR023631">
    <property type="entry name" value="Amidase_dom"/>
</dbReference>
<dbReference type="InterPro" id="IPR020556">
    <property type="entry name" value="Amidase_CS"/>
</dbReference>
<accession>A0ABW4T310</accession>
<comment type="caution">
    <text evidence="10">The sequence shown here is derived from an EMBL/GenBank/DDBJ whole genome shotgun (WGS) entry which is preliminary data.</text>
</comment>
<feature type="active site" description="Charge relay system" evidence="8">
    <location>
        <position position="79"/>
    </location>
</feature>
<comment type="function">
    <text evidence="6 8">Allows the formation of correctly charged Gln-tRNA(Gln) through the transamidation of misacylated Glu-tRNA(Gln) in organisms which lack glutaminyl-tRNA synthetase. The reaction takes place in the presence of glutamine and ATP through an activated gamma-phospho-Glu-tRNA(Gln).</text>
</comment>
<feature type="domain" description="Amidase" evidence="9">
    <location>
        <begin position="24"/>
        <end position="470"/>
    </location>
</feature>
<keyword evidence="5 8" id="KW-0648">Protein biosynthesis</keyword>
<reference evidence="11" key="1">
    <citation type="journal article" date="2019" name="Int. J. Syst. Evol. Microbiol.">
        <title>The Global Catalogue of Microorganisms (GCM) 10K type strain sequencing project: providing services to taxonomists for standard genome sequencing and annotation.</title>
        <authorList>
            <consortium name="The Broad Institute Genomics Platform"/>
            <consortium name="The Broad Institute Genome Sequencing Center for Infectious Disease"/>
            <person name="Wu L."/>
            <person name="Ma J."/>
        </authorList>
    </citation>
    <scope>NUCLEOTIDE SEQUENCE [LARGE SCALE GENOMIC DNA]</scope>
    <source>
        <strain evidence="11">ICMP 6774ER</strain>
    </source>
</reference>
<evidence type="ECO:0000259" key="9">
    <source>
        <dbReference type="Pfam" id="PF01425"/>
    </source>
</evidence>
<comment type="similarity">
    <text evidence="1 8">Belongs to the amidase family. GatA subfamily.</text>
</comment>
<sequence length="496" mass="52295">MSLIHKSAAELGALIATGEASAVEVAEAHLDRIEQVEPKVQAFLHVDREVTLEQARTVDARLAAGEKLGPLAGVPIAHKDIFTTKDMPTTAASKILEGWRPPYDATVTARLRQAGLVILGKTNLDEFAMGSSTENSAYHVTRNPWDLSKIPGGSSGGSSAAVSAYEAPLSTGTDTGGSIRQPAAVTGIVGMKPTYGGSSRYGLIAFASSLDTPGPFARNVMDAALLHAAFSGHDPMDSTSIDAAVPDVVEAARNADIAGMRIGIVKEFGGEGYQQGVLNRFHDAVELLESLGAKVVEVSCPSFTTALPAYYLIAPSECSSNLARFDAMRYGLRVGDDGTRSAEEVMALTRAAGFGPEVKRRIMLGTYALSSGYYDAYYGQAQKVRTLIARDFEAAFHQVDVLISPTTPTTAFPIGERADDPMAMYLADLCTIPSNLAGNAAMSVPVGLADEDNLPVGLQIMAPVLGDDRCYRVGAAVEKALESRWGGPLLKEAPAL</sequence>
<evidence type="ECO:0000256" key="5">
    <source>
        <dbReference type="ARBA" id="ARBA00022917"/>
    </source>
</evidence>
<dbReference type="InterPro" id="IPR036928">
    <property type="entry name" value="AS_sf"/>
</dbReference>
<feature type="active site" description="Acyl-ester intermediate" evidence="8">
    <location>
        <position position="178"/>
    </location>
</feature>
<feature type="active site" description="Charge relay system" evidence="8">
    <location>
        <position position="154"/>
    </location>
</feature>
<dbReference type="InterPro" id="IPR004412">
    <property type="entry name" value="GatA"/>
</dbReference>
<dbReference type="Pfam" id="PF01425">
    <property type="entry name" value="Amidase"/>
    <property type="match status" value="1"/>
</dbReference>
<dbReference type="Proteomes" id="UP001597368">
    <property type="component" value="Unassembled WGS sequence"/>
</dbReference>
<name>A0ABW4T310_9ACTN</name>
<evidence type="ECO:0000256" key="3">
    <source>
        <dbReference type="ARBA" id="ARBA00022741"/>
    </source>
</evidence>
<dbReference type="Gene3D" id="3.90.1300.10">
    <property type="entry name" value="Amidase signature (AS) domain"/>
    <property type="match status" value="1"/>
</dbReference>
<dbReference type="PROSITE" id="PS00571">
    <property type="entry name" value="AMIDASES"/>
    <property type="match status" value="1"/>
</dbReference>
<evidence type="ECO:0000256" key="6">
    <source>
        <dbReference type="ARBA" id="ARBA00025295"/>
    </source>
</evidence>
<dbReference type="InterPro" id="IPR000120">
    <property type="entry name" value="Amidase"/>
</dbReference>
<comment type="subunit">
    <text evidence="8">Heterotrimer of A, B and C subunits.</text>
</comment>
<evidence type="ECO:0000313" key="10">
    <source>
        <dbReference type="EMBL" id="MFD1936036.1"/>
    </source>
</evidence>
<evidence type="ECO:0000256" key="7">
    <source>
        <dbReference type="ARBA" id="ARBA00047407"/>
    </source>
</evidence>
<dbReference type="NCBIfam" id="TIGR00132">
    <property type="entry name" value="gatA"/>
    <property type="match status" value="1"/>
</dbReference>
<keyword evidence="2 8" id="KW-0436">Ligase</keyword>
<evidence type="ECO:0000256" key="2">
    <source>
        <dbReference type="ARBA" id="ARBA00022598"/>
    </source>
</evidence>
<keyword evidence="4 8" id="KW-0067">ATP-binding</keyword>
<dbReference type="PANTHER" id="PTHR11895:SF151">
    <property type="entry name" value="GLUTAMYL-TRNA(GLN) AMIDOTRANSFERASE SUBUNIT A"/>
    <property type="match status" value="1"/>
</dbReference>
<dbReference type="HAMAP" id="MF_00120">
    <property type="entry name" value="GatA"/>
    <property type="match status" value="1"/>
</dbReference>
<protein>
    <recommendedName>
        <fullName evidence="8">Glutamyl-tRNA(Gln) amidotransferase subunit A</fullName>
        <shortName evidence="8">Glu-ADT subunit A</shortName>
        <ecNumber evidence="8">6.3.5.7</ecNumber>
    </recommendedName>
</protein>
<dbReference type="EC" id="6.3.5.7" evidence="8"/>
<comment type="catalytic activity">
    <reaction evidence="7 8">
        <text>L-glutamyl-tRNA(Gln) + L-glutamine + ATP + H2O = L-glutaminyl-tRNA(Gln) + L-glutamate + ADP + phosphate + H(+)</text>
        <dbReference type="Rhea" id="RHEA:17521"/>
        <dbReference type="Rhea" id="RHEA-COMP:9681"/>
        <dbReference type="Rhea" id="RHEA-COMP:9684"/>
        <dbReference type="ChEBI" id="CHEBI:15377"/>
        <dbReference type="ChEBI" id="CHEBI:15378"/>
        <dbReference type="ChEBI" id="CHEBI:29985"/>
        <dbReference type="ChEBI" id="CHEBI:30616"/>
        <dbReference type="ChEBI" id="CHEBI:43474"/>
        <dbReference type="ChEBI" id="CHEBI:58359"/>
        <dbReference type="ChEBI" id="CHEBI:78520"/>
        <dbReference type="ChEBI" id="CHEBI:78521"/>
        <dbReference type="ChEBI" id="CHEBI:456216"/>
        <dbReference type="EC" id="6.3.5.7"/>
    </reaction>
</comment>
<evidence type="ECO:0000256" key="4">
    <source>
        <dbReference type="ARBA" id="ARBA00022840"/>
    </source>
</evidence>
<evidence type="ECO:0000256" key="1">
    <source>
        <dbReference type="ARBA" id="ARBA00008069"/>
    </source>
</evidence>
<evidence type="ECO:0000313" key="11">
    <source>
        <dbReference type="Proteomes" id="UP001597368"/>
    </source>
</evidence>
<dbReference type="SUPFAM" id="SSF75304">
    <property type="entry name" value="Amidase signature (AS) enzymes"/>
    <property type="match status" value="1"/>
</dbReference>
<dbReference type="EMBL" id="JBHUFV010000047">
    <property type="protein sequence ID" value="MFD1936036.1"/>
    <property type="molecule type" value="Genomic_DNA"/>
</dbReference>
<evidence type="ECO:0000256" key="8">
    <source>
        <dbReference type="HAMAP-Rule" id="MF_00120"/>
    </source>
</evidence>
<keyword evidence="11" id="KW-1185">Reference proteome</keyword>
<organism evidence="10 11">
    <name type="scientific">Nonomuraea mangrovi</name>
    <dbReference type="NCBI Taxonomy" id="2316207"/>
    <lineage>
        <taxon>Bacteria</taxon>
        <taxon>Bacillati</taxon>
        <taxon>Actinomycetota</taxon>
        <taxon>Actinomycetes</taxon>
        <taxon>Streptosporangiales</taxon>
        <taxon>Streptosporangiaceae</taxon>
        <taxon>Nonomuraea</taxon>
    </lineage>
</organism>
<gene>
    <name evidence="8 10" type="primary">gatA</name>
    <name evidence="10" type="ORF">ACFSKW_31660</name>
</gene>
<proteinExistence type="inferred from homology"/>